<evidence type="ECO:0000313" key="1">
    <source>
        <dbReference type="EMBL" id="KAG2094252.1"/>
    </source>
</evidence>
<keyword evidence="2" id="KW-1185">Reference proteome</keyword>
<name>A0A9P7JP04_9AGAM</name>
<dbReference type="RefSeq" id="XP_041287487.1">
    <property type="nucleotide sequence ID" value="XM_041433090.1"/>
</dbReference>
<accession>A0A9P7JP04</accession>
<organism evidence="1 2">
    <name type="scientific">Suillus discolor</name>
    <dbReference type="NCBI Taxonomy" id="1912936"/>
    <lineage>
        <taxon>Eukaryota</taxon>
        <taxon>Fungi</taxon>
        <taxon>Dikarya</taxon>
        <taxon>Basidiomycota</taxon>
        <taxon>Agaricomycotina</taxon>
        <taxon>Agaricomycetes</taxon>
        <taxon>Agaricomycetidae</taxon>
        <taxon>Boletales</taxon>
        <taxon>Suillineae</taxon>
        <taxon>Suillaceae</taxon>
        <taxon>Suillus</taxon>
    </lineage>
</organism>
<evidence type="ECO:0000313" key="2">
    <source>
        <dbReference type="Proteomes" id="UP000823399"/>
    </source>
</evidence>
<proteinExistence type="predicted"/>
<gene>
    <name evidence="1" type="ORF">F5147DRAFT_642410</name>
</gene>
<dbReference type="OrthoDB" id="10438962at2759"/>
<reference evidence="1" key="1">
    <citation type="journal article" date="2020" name="New Phytol.">
        <title>Comparative genomics reveals dynamic genome evolution in host specialist ectomycorrhizal fungi.</title>
        <authorList>
            <person name="Lofgren L.A."/>
            <person name="Nguyen N.H."/>
            <person name="Vilgalys R."/>
            <person name="Ruytinx J."/>
            <person name="Liao H.L."/>
            <person name="Branco S."/>
            <person name="Kuo A."/>
            <person name="LaButti K."/>
            <person name="Lipzen A."/>
            <person name="Andreopoulos W."/>
            <person name="Pangilinan J."/>
            <person name="Riley R."/>
            <person name="Hundley H."/>
            <person name="Na H."/>
            <person name="Barry K."/>
            <person name="Grigoriev I.V."/>
            <person name="Stajich J.E."/>
            <person name="Kennedy P.G."/>
        </authorList>
    </citation>
    <scope>NUCLEOTIDE SEQUENCE</scope>
    <source>
        <strain evidence="1">FC423</strain>
    </source>
</reference>
<dbReference type="Proteomes" id="UP000823399">
    <property type="component" value="Unassembled WGS sequence"/>
</dbReference>
<comment type="caution">
    <text evidence="1">The sequence shown here is derived from an EMBL/GenBank/DDBJ whole genome shotgun (WGS) entry which is preliminary data.</text>
</comment>
<dbReference type="EMBL" id="JABBWM010000080">
    <property type="protein sequence ID" value="KAG2094252.1"/>
    <property type="molecule type" value="Genomic_DNA"/>
</dbReference>
<dbReference type="GeneID" id="64695349"/>
<protein>
    <submittedName>
        <fullName evidence="1">Uncharacterized protein</fullName>
    </submittedName>
</protein>
<sequence length="89" mass="10190">MPRPPIHCSESHPSTISDDETIRLFLTLNNCSVTKRTNYKLKMVSLKKMKTIRYRMGSAWIRLLLEYESMPNLRSFMAASHSAAQGVDS</sequence>
<dbReference type="AlphaFoldDB" id="A0A9P7JP04"/>